<dbReference type="RefSeq" id="WP_006164941.1">
    <property type="nucleotide sequence ID" value="NZ_AHJE01000306.1"/>
</dbReference>
<sequence>NSPATAVLAGVTPDSLLAQLPADLRPGKVSFYYDPTPRQKLQQAALQQTGQASFVSGLAWDSQNQLSVTDQEKLSLYKNAADYAKAHNIALGTALTQTQVNELDKPLLWYVQQAVP</sequence>
<evidence type="ECO:0000313" key="1">
    <source>
        <dbReference type="EMBL" id="EHP37521.1"/>
    </source>
</evidence>
<feature type="non-terminal residue" evidence="1">
    <location>
        <position position="1"/>
    </location>
</feature>
<feature type="non-terminal residue" evidence="1">
    <location>
        <position position="116"/>
    </location>
</feature>
<accession>H1SIY2</accession>
<dbReference type="EMBL" id="AHJE01000306">
    <property type="protein sequence ID" value="EHP37521.1"/>
    <property type="molecule type" value="Genomic_DNA"/>
</dbReference>
<dbReference type="Proteomes" id="UP000005808">
    <property type="component" value="Unassembled WGS sequence"/>
</dbReference>
<name>H1SIY2_9BURK</name>
<dbReference type="AlphaFoldDB" id="H1SIY2"/>
<protein>
    <submittedName>
        <fullName evidence="1">Filamentous hemagglutinin adhesin HecA 20-repeat-containing protein</fullName>
    </submittedName>
</protein>
<proteinExistence type="predicted"/>
<reference evidence="1 2" key="1">
    <citation type="journal article" date="2012" name="J. Bacteriol.">
        <title>De Novo Genome Project of Cupriavidus basilensis OR16.</title>
        <authorList>
            <person name="Cserhati M."/>
            <person name="Kriszt B."/>
            <person name="Szoboszlay S."/>
            <person name="Toth A."/>
            <person name="Szabo I."/>
            <person name="Tancsics A."/>
            <person name="Nagy I."/>
            <person name="Horvath B."/>
            <person name="Nagy I."/>
            <person name="Kukolya J."/>
        </authorList>
    </citation>
    <scope>NUCLEOTIDE SEQUENCE [LARGE SCALE GENOMIC DNA]</scope>
    <source>
        <strain evidence="1 2">OR16</strain>
    </source>
</reference>
<dbReference type="OrthoDB" id="5666689at2"/>
<comment type="caution">
    <text evidence="1">The sequence shown here is derived from an EMBL/GenBank/DDBJ whole genome shotgun (WGS) entry which is preliminary data.</text>
</comment>
<organism evidence="1 2">
    <name type="scientific">Cupriavidus basilensis OR16</name>
    <dbReference type="NCBI Taxonomy" id="1127483"/>
    <lineage>
        <taxon>Bacteria</taxon>
        <taxon>Pseudomonadati</taxon>
        <taxon>Pseudomonadota</taxon>
        <taxon>Betaproteobacteria</taxon>
        <taxon>Burkholderiales</taxon>
        <taxon>Burkholderiaceae</taxon>
        <taxon>Cupriavidus</taxon>
    </lineage>
</organism>
<gene>
    <name evidence="1" type="ORF">OR16_42333</name>
</gene>
<evidence type="ECO:0000313" key="2">
    <source>
        <dbReference type="Proteomes" id="UP000005808"/>
    </source>
</evidence>